<evidence type="ECO:0000313" key="10">
    <source>
        <dbReference type="Proteomes" id="UP000015441"/>
    </source>
</evidence>
<dbReference type="EMBL" id="CAUH01003679">
    <property type="protein sequence ID" value="CCU77431.1"/>
    <property type="molecule type" value="Genomic_DNA"/>
</dbReference>
<dbReference type="STRING" id="546991.N1JB69"/>
<dbReference type="GO" id="GO:0005664">
    <property type="term" value="C:nuclear origin of replication recognition complex"/>
    <property type="evidence" value="ECO:0007669"/>
    <property type="project" value="UniProtKB-UniRule"/>
</dbReference>
<evidence type="ECO:0000256" key="6">
    <source>
        <dbReference type="SAM" id="MobiDB-lite"/>
    </source>
</evidence>
<feature type="domain" description="Origin recognition complex subunit 2 winged-helix" evidence="8">
    <location>
        <begin position="499"/>
        <end position="560"/>
    </location>
</feature>
<proteinExistence type="inferred from homology"/>
<evidence type="ECO:0000256" key="1">
    <source>
        <dbReference type="ARBA" id="ARBA00004123"/>
    </source>
</evidence>
<evidence type="ECO:0000256" key="4">
    <source>
        <dbReference type="ARBA" id="ARBA00023242"/>
    </source>
</evidence>
<evidence type="ECO:0000259" key="8">
    <source>
        <dbReference type="Pfam" id="PF24882"/>
    </source>
</evidence>
<dbReference type="eggNOG" id="KOG2928">
    <property type="taxonomic scope" value="Eukaryota"/>
</dbReference>
<feature type="region of interest" description="Disordered" evidence="6">
    <location>
        <begin position="1"/>
        <end position="60"/>
    </location>
</feature>
<keyword evidence="4 5" id="KW-0539">Nucleus</keyword>
<keyword evidence="3 5" id="KW-0235">DNA replication</keyword>
<keyword evidence="10" id="KW-1185">Reference proteome</keyword>
<evidence type="ECO:0000256" key="5">
    <source>
        <dbReference type="RuleBase" id="RU368084"/>
    </source>
</evidence>
<dbReference type="InterPro" id="IPR056772">
    <property type="entry name" value="RecA-like_ORC2"/>
</dbReference>
<dbReference type="AlphaFoldDB" id="N1JB69"/>
<dbReference type="GO" id="GO:0003688">
    <property type="term" value="F:DNA replication origin binding"/>
    <property type="evidence" value="ECO:0007669"/>
    <property type="project" value="UniProtKB-UniRule"/>
</dbReference>
<dbReference type="PANTHER" id="PTHR14052:SF0">
    <property type="entry name" value="ORIGIN RECOGNITION COMPLEX SUBUNIT 2"/>
    <property type="match status" value="1"/>
</dbReference>
<feature type="compositionally biased region" description="Polar residues" evidence="6">
    <location>
        <begin position="39"/>
        <end position="52"/>
    </location>
</feature>
<evidence type="ECO:0000256" key="2">
    <source>
        <dbReference type="ARBA" id="ARBA00007421"/>
    </source>
</evidence>
<dbReference type="Proteomes" id="UP000015441">
    <property type="component" value="Unassembled WGS sequence"/>
</dbReference>
<reference evidence="9 10" key="1">
    <citation type="journal article" date="2010" name="Science">
        <title>Genome expansion and gene loss in powdery mildew fungi reveal tradeoffs in extreme parasitism.</title>
        <authorList>
            <person name="Spanu P.D."/>
            <person name="Abbott J.C."/>
            <person name="Amselem J."/>
            <person name="Burgis T.A."/>
            <person name="Soanes D.M."/>
            <person name="Stueber K."/>
            <person name="Ver Loren van Themaat E."/>
            <person name="Brown J.K.M."/>
            <person name="Butcher S.A."/>
            <person name="Gurr S.J."/>
            <person name="Lebrun M.-H."/>
            <person name="Ridout C.J."/>
            <person name="Schulze-Lefert P."/>
            <person name="Talbot N.J."/>
            <person name="Ahmadinejad N."/>
            <person name="Ametz C."/>
            <person name="Barton G.R."/>
            <person name="Benjdia M."/>
            <person name="Bidzinski P."/>
            <person name="Bindschedler L.V."/>
            <person name="Both M."/>
            <person name="Brewer M.T."/>
            <person name="Cadle-Davidson L."/>
            <person name="Cadle-Davidson M.M."/>
            <person name="Collemare J."/>
            <person name="Cramer R."/>
            <person name="Frenkel O."/>
            <person name="Godfrey D."/>
            <person name="Harriman J."/>
            <person name="Hoede C."/>
            <person name="King B.C."/>
            <person name="Klages S."/>
            <person name="Kleemann J."/>
            <person name="Knoll D."/>
            <person name="Koti P.S."/>
            <person name="Kreplak J."/>
            <person name="Lopez-Ruiz F.J."/>
            <person name="Lu X."/>
            <person name="Maekawa T."/>
            <person name="Mahanil S."/>
            <person name="Micali C."/>
            <person name="Milgroom M.G."/>
            <person name="Montana G."/>
            <person name="Noir S."/>
            <person name="O'Connell R.J."/>
            <person name="Oberhaensli S."/>
            <person name="Parlange F."/>
            <person name="Pedersen C."/>
            <person name="Quesneville H."/>
            <person name="Reinhardt R."/>
            <person name="Rott M."/>
            <person name="Sacristan S."/>
            <person name="Schmidt S.M."/>
            <person name="Schoen M."/>
            <person name="Skamnioti P."/>
            <person name="Sommer H."/>
            <person name="Stephens A."/>
            <person name="Takahara H."/>
            <person name="Thordal-Christensen H."/>
            <person name="Vigouroux M."/>
            <person name="Wessling R."/>
            <person name="Wicker T."/>
            <person name="Panstruga R."/>
        </authorList>
    </citation>
    <scope>NUCLEOTIDE SEQUENCE [LARGE SCALE GENOMIC DNA]</scope>
    <source>
        <strain evidence="9">DH14</strain>
    </source>
</reference>
<comment type="similarity">
    <text evidence="2 5">Belongs to the ORC2 family.</text>
</comment>
<dbReference type="PANTHER" id="PTHR14052">
    <property type="entry name" value="ORIGIN RECOGNITION COMPLEX SUBUNIT 2"/>
    <property type="match status" value="1"/>
</dbReference>
<comment type="caution">
    <text evidence="9">The sequence shown here is derived from an EMBL/GenBank/DDBJ whole genome shotgun (WGS) entry which is preliminary data.</text>
</comment>
<dbReference type="InParanoid" id="N1JB69"/>
<feature type="domain" description="Origin recognition complex subunit 2 RecA-like" evidence="7">
    <location>
        <begin position="253"/>
        <end position="420"/>
    </location>
</feature>
<dbReference type="InterPro" id="IPR056773">
    <property type="entry name" value="WHD_ORC2"/>
</dbReference>
<gene>
    <name evidence="9" type="ORF">BGHDH14_bgh05633</name>
</gene>
<evidence type="ECO:0000313" key="9">
    <source>
        <dbReference type="EMBL" id="CCU77431.1"/>
    </source>
</evidence>
<protein>
    <recommendedName>
        <fullName evidence="5">Origin recognition complex subunit 2</fullName>
    </recommendedName>
</protein>
<dbReference type="OrthoDB" id="346673at2759"/>
<comment type="subcellular location">
    <subcellularLocation>
        <location evidence="1 5">Nucleus</location>
    </subcellularLocation>
</comment>
<evidence type="ECO:0000259" key="7">
    <source>
        <dbReference type="Pfam" id="PF04084"/>
    </source>
</evidence>
<comment type="function">
    <text evidence="5">Component of the origin recognition complex (ORC) that binds origins of replication. DNA-binding is ATP-dependent. ORC is required to assemble the pre-replication complex necessary to initiate DNA replication.</text>
</comment>
<dbReference type="FunCoup" id="N1JB69">
    <property type="interactions" value="922"/>
</dbReference>
<dbReference type="HOGENOM" id="CLU_018596_2_0_1"/>
<dbReference type="Pfam" id="PF24882">
    <property type="entry name" value="WHD_ORC2"/>
    <property type="match status" value="1"/>
</dbReference>
<dbReference type="Pfam" id="PF04084">
    <property type="entry name" value="RecA-like_ORC2"/>
    <property type="match status" value="1"/>
</dbReference>
<evidence type="ECO:0000256" key="3">
    <source>
        <dbReference type="ARBA" id="ARBA00022705"/>
    </source>
</evidence>
<dbReference type="InterPro" id="IPR007220">
    <property type="entry name" value="ORC2"/>
</dbReference>
<sequence length="573" mass="65719">MKRKKSTHKDDEQQDLELAANKKRCIRQRTPPNKIISDPNATTKQSENNTRAARNGSCDSGVKYPEDCDTYLAFNHGSTTAMFTELPQSHNFGLDTPSKNIVLNKRLFETPVKSSSKKNSDSSILLQKNVNRSARKKITRNLIERTTLGNISDEDENDEDLAEKIYCSEEDVDELTDAPPKTPKGTAGKVTARTPRRSPTPPKNLTDFENYFYQNKQGRPKTSNNKLTQLELLDHEEYFKRSRKVVYQDQSDLETLERLHTDDFPRWQFELCQGFNLCLYGFGSKRSLLMKFADNISRAHLNKEKSRIVVVNGYISSLSINDILKTIASSITSESIKVSSLSDMLETLFGLIEQDKAWDITLVIHSIDGISIRRLAHQTILSRLSAHPQIHLVASADHPLFPLLWDSCLRSTFNFVFHDCTTFRTYDMELDVVEEAHKLFGRSGRRAGGKEGVNFVLKSLPVNAKNLFRVLIAEQLIAMDNNSVNFDEDRIMDKNLVKNKKPDIGVEYRALYQRAEEEFICSNEMNFRTLLKEFHDHQMVESRRDAFGTEILFLPFRKEELEDILEDIMSQLT</sequence>
<name>N1JB69_BLUG1</name>
<dbReference type="GO" id="GO:0006260">
    <property type="term" value="P:DNA replication"/>
    <property type="evidence" value="ECO:0007669"/>
    <property type="project" value="UniProtKB-UniRule"/>
</dbReference>
<accession>N1JB69</accession>
<organism evidence="9 10">
    <name type="scientific">Blumeria graminis f. sp. hordei (strain DH14)</name>
    <name type="common">Barley powdery mildew</name>
    <name type="synonym">Oidium monilioides f. sp. hordei</name>
    <dbReference type="NCBI Taxonomy" id="546991"/>
    <lineage>
        <taxon>Eukaryota</taxon>
        <taxon>Fungi</taxon>
        <taxon>Dikarya</taxon>
        <taxon>Ascomycota</taxon>
        <taxon>Pezizomycotina</taxon>
        <taxon>Leotiomycetes</taxon>
        <taxon>Erysiphales</taxon>
        <taxon>Erysiphaceae</taxon>
        <taxon>Blumeria</taxon>
        <taxon>Blumeria hordei</taxon>
    </lineage>
</organism>
<comment type="subunit">
    <text evidence="5">Component of the origin recognition complex (ORC).</text>
</comment>
<feature type="region of interest" description="Disordered" evidence="6">
    <location>
        <begin position="173"/>
        <end position="207"/>
    </location>
</feature>